<reference evidence="2" key="1">
    <citation type="journal article" date="2023" name="Mol. Phylogenet. Evol.">
        <title>Genome-scale phylogeny and comparative genomics of the fungal order Sordariales.</title>
        <authorList>
            <person name="Hensen N."/>
            <person name="Bonometti L."/>
            <person name="Westerberg I."/>
            <person name="Brannstrom I.O."/>
            <person name="Guillou S."/>
            <person name="Cros-Aarteil S."/>
            <person name="Calhoun S."/>
            <person name="Haridas S."/>
            <person name="Kuo A."/>
            <person name="Mondo S."/>
            <person name="Pangilinan J."/>
            <person name="Riley R."/>
            <person name="LaButti K."/>
            <person name="Andreopoulos B."/>
            <person name="Lipzen A."/>
            <person name="Chen C."/>
            <person name="Yan M."/>
            <person name="Daum C."/>
            <person name="Ng V."/>
            <person name="Clum A."/>
            <person name="Steindorff A."/>
            <person name="Ohm R.A."/>
            <person name="Martin F."/>
            <person name="Silar P."/>
            <person name="Natvig D.O."/>
            <person name="Lalanne C."/>
            <person name="Gautier V."/>
            <person name="Ament-Velasquez S.L."/>
            <person name="Kruys A."/>
            <person name="Hutchinson M.I."/>
            <person name="Powell A.J."/>
            <person name="Barry K."/>
            <person name="Miller A.N."/>
            <person name="Grigoriev I.V."/>
            <person name="Debuchy R."/>
            <person name="Gladieux P."/>
            <person name="Hiltunen Thoren M."/>
            <person name="Johannesson H."/>
        </authorList>
    </citation>
    <scope>NUCLEOTIDE SEQUENCE</scope>
    <source>
        <strain evidence="2">CBS 757.83</strain>
    </source>
</reference>
<feature type="transmembrane region" description="Helical" evidence="1">
    <location>
        <begin position="6"/>
        <end position="29"/>
    </location>
</feature>
<comment type="caution">
    <text evidence="2">The sequence shown here is derived from an EMBL/GenBank/DDBJ whole genome shotgun (WGS) entry which is preliminary data.</text>
</comment>
<sequence length="136" mass="14713">MGVTVGWFVSHLASPMLGSMELIAVAILLERFQKASARIGGRRRHHDARLVGFRALFLGQSTSEVDGNELINGYDAMACGGPLGLRVVSFAMENQAQSYGGSGSRQFNPGLSVRVALRGSSFMKGELERERKGKIK</sequence>
<dbReference type="AlphaFoldDB" id="A0AAN6SZA8"/>
<gene>
    <name evidence="2" type="ORF">N658DRAFT_168477</name>
</gene>
<dbReference type="Proteomes" id="UP001305647">
    <property type="component" value="Unassembled WGS sequence"/>
</dbReference>
<name>A0AAN6SZA8_9PEZI</name>
<evidence type="ECO:0000313" key="3">
    <source>
        <dbReference type="Proteomes" id="UP001305647"/>
    </source>
</evidence>
<dbReference type="EMBL" id="MU863650">
    <property type="protein sequence ID" value="KAK4099340.1"/>
    <property type="molecule type" value="Genomic_DNA"/>
</dbReference>
<evidence type="ECO:0000313" key="2">
    <source>
        <dbReference type="EMBL" id="KAK4099340.1"/>
    </source>
</evidence>
<keyword evidence="1" id="KW-0812">Transmembrane</keyword>
<protein>
    <submittedName>
        <fullName evidence="2">Uncharacterized protein</fullName>
    </submittedName>
</protein>
<keyword evidence="1" id="KW-0472">Membrane</keyword>
<accession>A0AAN6SZA8</accession>
<keyword evidence="3" id="KW-1185">Reference proteome</keyword>
<evidence type="ECO:0000256" key="1">
    <source>
        <dbReference type="SAM" id="Phobius"/>
    </source>
</evidence>
<reference evidence="2" key="2">
    <citation type="submission" date="2023-05" db="EMBL/GenBank/DDBJ databases">
        <authorList>
            <consortium name="Lawrence Berkeley National Laboratory"/>
            <person name="Steindorff A."/>
            <person name="Hensen N."/>
            <person name="Bonometti L."/>
            <person name="Westerberg I."/>
            <person name="Brannstrom I.O."/>
            <person name="Guillou S."/>
            <person name="Cros-Aarteil S."/>
            <person name="Calhoun S."/>
            <person name="Haridas S."/>
            <person name="Kuo A."/>
            <person name="Mondo S."/>
            <person name="Pangilinan J."/>
            <person name="Riley R."/>
            <person name="Labutti K."/>
            <person name="Andreopoulos B."/>
            <person name="Lipzen A."/>
            <person name="Chen C."/>
            <person name="Yanf M."/>
            <person name="Daum C."/>
            <person name="Ng V."/>
            <person name="Clum A."/>
            <person name="Ohm R."/>
            <person name="Martin F."/>
            <person name="Silar P."/>
            <person name="Natvig D."/>
            <person name="Lalanne C."/>
            <person name="Gautier V."/>
            <person name="Ament-Velasquez S.L."/>
            <person name="Kruys A."/>
            <person name="Hutchinson M.I."/>
            <person name="Powell A.J."/>
            <person name="Barry K."/>
            <person name="Miller A.N."/>
            <person name="Grigoriev I.V."/>
            <person name="Debuchy R."/>
            <person name="Gladieux P."/>
            <person name="Thoren M.H."/>
            <person name="Johannesson H."/>
        </authorList>
    </citation>
    <scope>NUCLEOTIDE SEQUENCE</scope>
    <source>
        <strain evidence="2">CBS 757.83</strain>
    </source>
</reference>
<proteinExistence type="predicted"/>
<keyword evidence="1" id="KW-1133">Transmembrane helix</keyword>
<organism evidence="2 3">
    <name type="scientific">Parathielavia hyrcaniae</name>
    <dbReference type="NCBI Taxonomy" id="113614"/>
    <lineage>
        <taxon>Eukaryota</taxon>
        <taxon>Fungi</taxon>
        <taxon>Dikarya</taxon>
        <taxon>Ascomycota</taxon>
        <taxon>Pezizomycotina</taxon>
        <taxon>Sordariomycetes</taxon>
        <taxon>Sordariomycetidae</taxon>
        <taxon>Sordariales</taxon>
        <taxon>Chaetomiaceae</taxon>
        <taxon>Parathielavia</taxon>
    </lineage>
</organism>